<sequence>MSKFTQPIPVHAVDLNDLTSESCSFDTNYIPMDFSIPSRGKSPIGFDDSSLPVSNSGSRVGSRVCSRRTDVMSPLDFFGSGNMAMREDLFIFR</sequence>
<dbReference type="AlphaFoldDB" id="A0A0A1U177"/>
<dbReference type="EMBL" id="KB207005">
    <property type="protein sequence ID" value="ELP86261.1"/>
    <property type="molecule type" value="Genomic_DNA"/>
</dbReference>
<name>A0A0A1U177_ENTIV</name>
<reference evidence="1 2" key="1">
    <citation type="submission" date="2012-10" db="EMBL/GenBank/DDBJ databases">
        <authorList>
            <person name="Zafar N."/>
            <person name="Inman J."/>
            <person name="Hall N."/>
            <person name="Lorenzi H."/>
            <person name="Caler E."/>
        </authorList>
    </citation>
    <scope>NUCLEOTIDE SEQUENCE [LARGE SCALE GENOMIC DNA]</scope>
    <source>
        <strain evidence="1 2">IP1</strain>
    </source>
</reference>
<dbReference type="RefSeq" id="XP_004185607.1">
    <property type="nucleotide sequence ID" value="XM_004185559.1"/>
</dbReference>
<dbReference type="Proteomes" id="UP000014680">
    <property type="component" value="Unassembled WGS sequence"/>
</dbReference>
<dbReference type="VEuPathDB" id="AmoebaDB:EIN_113850"/>
<proteinExistence type="predicted"/>
<organism evidence="1 2">
    <name type="scientific">Entamoeba invadens IP1</name>
    <dbReference type="NCBI Taxonomy" id="370355"/>
    <lineage>
        <taxon>Eukaryota</taxon>
        <taxon>Amoebozoa</taxon>
        <taxon>Evosea</taxon>
        <taxon>Archamoebae</taxon>
        <taxon>Mastigamoebida</taxon>
        <taxon>Entamoebidae</taxon>
        <taxon>Entamoeba</taxon>
    </lineage>
</organism>
<dbReference type="KEGG" id="eiv:EIN_113850"/>
<protein>
    <submittedName>
        <fullName evidence="1">Uncharacterized protein</fullName>
    </submittedName>
</protein>
<keyword evidence="2" id="KW-1185">Reference proteome</keyword>
<dbReference type="OMA" id="NILIPPR"/>
<dbReference type="GeneID" id="14885248"/>
<evidence type="ECO:0000313" key="1">
    <source>
        <dbReference type="EMBL" id="ELP86261.1"/>
    </source>
</evidence>
<gene>
    <name evidence="1" type="ORF">EIN_113850</name>
</gene>
<evidence type="ECO:0000313" key="2">
    <source>
        <dbReference type="Proteomes" id="UP000014680"/>
    </source>
</evidence>
<accession>A0A0A1U177</accession>